<dbReference type="Gene3D" id="3.40.50.720">
    <property type="entry name" value="NAD(P)-binding Rossmann-like Domain"/>
    <property type="match status" value="1"/>
</dbReference>
<gene>
    <name evidence="4" type="ORF">GCM10009096_16870</name>
</gene>
<keyword evidence="2" id="KW-0560">Oxidoreductase</keyword>
<comment type="caution">
    <text evidence="4">The sequence shown here is derived from an EMBL/GenBank/DDBJ whole genome shotgun (WGS) entry which is preliminary data.</text>
</comment>
<keyword evidence="5" id="KW-1185">Reference proteome</keyword>
<proteinExistence type="inferred from homology"/>
<dbReference type="PANTHER" id="PTHR24320:SF148">
    <property type="entry name" value="NAD(P)-BINDING ROSSMANN-FOLD SUPERFAMILY PROTEIN"/>
    <property type="match status" value="1"/>
</dbReference>
<dbReference type="NCBIfam" id="NF004845">
    <property type="entry name" value="PRK06196.1"/>
    <property type="match status" value="1"/>
</dbReference>
<evidence type="ECO:0000313" key="4">
    <source>
        <dbReference type="EMBL" id="GAA0475783.1"/>
    </source>
</evidence>
<dbReference type="PRINTS" id="PR00080">
    <property type="entry name" value="SDRFAMILY"/>
</dbReference>
<comment type="similarity">
    <text evidence="1 3">Belongs to the short-chain dehydrogenases/reductases (SDR) family.</text>
</comment>
<evidence type="ECO:0000256" key="3">
    <source>
        <dbReference type="RuleBase" id="RU000363"/>
    </source>
</evidence>
<evidence type="ECO:0000256" key="2">
    <source>
        <dbReference type="ARBA" id="ARBA00023002"/>
    </source>
</evidence>
<dbReference type="PANTHER" id="PTHR24320">
    <property type="entry name" value="RETINOL DEHYDROGENASE"/>
    <property type="match status" value="1"/>
</dbReference>
<dbReference type="RefSeq" id="WP_229954968.1">
    <property type="nucleotide sequence ID" value="NZ_BAAAEM010000002.1"/>
</dbReference>
<evidence type="ECO:0000256" key="1">
    <source>
        <dbReference type="ARBA" id="ARBA00006484"/>
    </source>
</evidence>
<protein>
    <submittedName>
        <fullName evidence="4">SDR family NAD(P)-dependent oxidoreductase</fullName>
    </submittedName>
</protein>
<evidence type="ECO:0000313" key="5">
    <source>
        <dbReference type="Proteomes" id="UP001500713"/>
    </source>
</evidence>
<dbReference type="PRINTS" id="PR00081">
    <property type="entry name" value="GDHRDH"/>
</dbReference>
<dbReference type="EMBL" id="BAAAEM010000002">
    <property type="protein sequence ID" value="GAA0475783.1"/>
    <property type="molecule type" value="Genomic_DNA"/>
</dbReference>
<name>A0ABN1AGE4_9SPHN</name>
<dbReference type="Proteomes" id="UP001500713">
    <property type="component" value="Unassembled WGS sequence"/>
</dbReference>
<dbReference type="InterPro" id="IPR036291">
    <property type="entry name" value="NAD(P)-bd_dom_sf"/>
</dbReference>
<dbReference type="InterPro" id="IPR002347">
    <property type="entry name" value="SDR_fam"/>
</dbReference>
<reference evidence="4 5" key="1">
    <citation type="journal article" date="2019" name="Int. J. Syst. Evol. Microbiol.">
        <title>The Global Catalogue of Microorganisms (GCM) 10K type strain sequencing project: providing services to taxonomists for standard genome sequencing and annotation.</title>
        <authorList>
            <consortium name="The Broad Institute Genomics Platform"/>
            <consortium name="The Broad Institute Genome Sequencing Center for Infectious Disease"/>
            <person name="Wu L."/>
            <person name="Ma J."/>
        </authorList>
    </citation>
    <scope>NUCLEOTIDE SEQUENCE [LARGE SCALE GENOMIC DNA]</scope>
    <source>
        <strain evidence="4 5">JCM 14162</strain>
    </source>
</reference>
<organism evidence="4 5">
    <name type="scientific">Parasphingorhabdus litoris</name>
    <dbReference type="NCBI Taxonomy" id="394733"/>
    <lineage>
        <taxon>Bacteria</taxon>
        <taxon>Pseudomonadati</taxon>
        <taxon>Pseudomonadota</taxon>
        <taxon>Alphaproteobacteria</taxon>
        <taxon>Sphingomonadales</taxon>
        <taxon>Sphingomonadaceae</taxon>
        <taxon>Parasphingorhabdus</taxon>
    </lineage>
</organism>
<dbReference type="Pfam" id="PF00106">
    <property type="entry name" value="adh_short"/>
    <property type="match status" value="1"/>
</dbReference>
<accession>A0ABN1AGE4</accession>
<dbReference type="SUPFAM" id="SSF51735">
    <property type="entry name" value="NAD(P)-binding Rossmann-fold domains"/>
    <property type="match status" value="1"/>
</dbReference>
<sequence>MAAADQKPLGSGFPAKSEPQDVLADIDLTGKIAIVTGGYSGIGLETTRALAAKGAKVIVPVRDEAKAADNLSGVEGDVSSATMDLSDIASVRKFADAMCGSLSQLDLLINNAGIMACPLERVGPGWESQFGVNHMGHFALTKGLMPLLEKAEAPRVVALSSIAHKRNGILWDDIQFENSEYNKWTSYAQSKSANALFANALSRRMAGFGGRAFSVHPGGIFTPLQRHLPVEEQIELGWLDKDGEPSELAKTGFKTPAQGCTTSLWAATSPLLNDKHGLYCEDCDVAQLMDENSPPFACVAPHACDDDAAERLWELSEALLAAA</sequence>